<dbReference type="EMBL" id="SNXZ01000002">
    <property type="protein sequence ID" value="TDQ01273.1"/>
    <property type="molecule type" value="Genomic_DNA"/>
</dbReference>
<sequence length="109" mass="11768">MMTEPNMTKDATAVAIDRLHSAGWTDGALRGILMRSWELAQAVVMDTVIISVDATALAQREDDDGRLLWTKSGPVGEVVEAALALPEPGQPGAPAQPMARSYHEQERDI</sequence>
<name>A0A4R6SI00_LABRH</name>
<comment type="caution">
    <text evidence="2">The sequence shown here is derived from an EMBL/GenBank/DDBJ whole genome shotgun (WGS) entry which is preliminary data.</text>
</comment>
<organism evidence="2 3">
    <name type="scientific">Labedaea rhizosphaerae</name>
    <dbReference type="NCBI Taxonomy" id="598644"/>
    <lineage>
        <taxon>Bacteria</taxon>
        <taxon>Bacillati</taxon>
        <taxon>Actinomycetota</taxon>
        <taxon>Actinomycetes</taxon>
        <taxon>Pseudonocardiales</taxon>
        <taxon>Pseudonocardiaceae</taxon>
        <taxon>Labedaea</taxon>
    </lineage>
</organism>
<proteinExistence type="predicted"/>
<feature type="region of interest" description="Disordered" evidence="1">
    <location>
        <begin position="86"/>
        <end position="109"/>
    </location>
</feature>
<dbReference type="RefSeq" id="WP_133849873.1">
    <property type="nucleotide sequence ID" value="NZ_SNXZ01000002.1"/>
</dbReference>
<keyword evidence="3" id="KW-1185">Reference proteome</keyword>
<evidence type="ECO:0000256" key="1">
    <source>
        <dbReference type="SAM" id="MobiDB-lite"/>
    </source>
</evidence>
<accession>A0A4R6SI00</accession>
<feature type="compositionally biased region" description="Low complexity" evidence="1">
    <location>
        <begin position="86"/>
        <end position="97"/>
    </location>
</feature>
<dbReference type="Proteomes" id="UP000295444">
    <property type="component" value="Unassembled WGS sequence"/>
</dbReference>
<evidence type="ECO:0000313" key="3">
    <source>
        <dbReference type="Proteomes" id="UP000295444"/>
    </source>
</evidence>
<protein>
    <submittedName>
        <fullName evidence="2">Uncharacterized protein</fullName>
    </submittedName>
</protein>
<evidence type="ECO:0000313" key="2">
    <source>
        <dbReference type="EMBL" id="TDQ01273.1"/>
    </source>
</evidence>
<reference evidence="2 3" key="1">
    <citation type="submission" date="2019-03" db="EMBL/GenBank/DDBJ databases">
        <title>Genomic Encyclopedia of Type Strains, Phase IV (KMG-IV): sequencing the most valuable type-strain genomes for metagenomic binning, comparative biology and taxonomic classification.</title>
        <authorList>
            <person name="Goeker M."/>
        </authorList>
    </citation>
    <scope>NUCLEOTIDE SEQUENCE [LARGE SCALE GENOMIC DNA]</scope>
    <source>
        <strain evidence="2 3">DSM 45361</strain>
    </source>
</reference>
<dbReference type="AlphaFoldDB" id="A0A4R6SI00"/>
<gene>
    <name evidence="2" type="ORF">EV186_1021141</name>
</gene>